<gene>
    <name evidence="2" type="ORF">GCM10011394_10360</name>
</gene>
<feature type="region of interest" description="Disordered" evidence="1">
    <location>
        <begin position="1300"/>
        <end position="1319"/>
    </location>
</feature>
<dbReference type="Gene3D" id="2.60.40.10">
    <property type="entry name" value="Immunoglobulins"/>
    <property type="match status" value="4"/>
</dbReference>
<sequence length="1319" mass="140007">MVCLGMLWPTFVGAQTYTRTETIEYHDDPALWVMGQVKRTTINGIEEAQTDYGWKALPATSRRYGKVNYTLAYETATPGQVGTVKTVTDGKGYVTAASNWTRGLPQQIYYPATNEAPSGAAVSAVVNDHGWITAVTDENGFRHCYDYDVMGRIQKIRYPSETAANACDPGDGSGTWLATTIGFTKSASMKYGLPAGHWQQVVATGAGRKIIYFDALWRPVVTEEFDNTSGTIANATRRLTVQRYDASGRLAFESYPMSSLSNYAATTLTGSRSSYDALGRGVLTQQDWEGSGYLTTTTEYLSGFQTRVTPPRGQGQGGAYQTTTSYLTWDEPNTDYPVSIGHPEGAFTDIVRDAFGKPASLTRRNASSSVSLMRSYVYDGYQQLCKAVEPETGATIMAYDAAGNLAWSKAGATQTGTSSCNTLDVPVAQRTIRSYDARNRLETLSFPDGRGDQVWTYTRDGLASTIATYNSTGGNLVVNSYNYNRRRLLVDETFQVGSQLWNLGYGYNSLGHPSSITSPGLVVAFAPNALGQPTQAGTYASSVSYFPNGGMQQFTYGNGIKHTLTQNVRGLPDTSCDFPGSSCTTSAVLRDGYDYDAHGNVLAISDGRTGNRGDRDMTYDALDRLTQAISPMYGTARYSYDALDNLRTVQVTGGSKVRNHTYVYDVWNRLSNVTNSIGGATVVGLGYDVQGNLANKNGVLHHFDHGNRLREASGEQYRYDGHGRRSLAIRNGQNLYSLYGQDGTLRFQRDERTGKTIDYVNLNGSLVAQVESAIPLSTPALSAPPSSTTGSYTVSWTTSPIASKYQLQERQGAGGWTTIHDAAGTSKAVSGKAAGSWGYQVRACSATTCGNWSAVATVAVMLPPTAAPTLTVPATGLNGSFTVGWTTVAAADRYQLQERQGTGSWGSIHDAAGTSKAISGKAAGSWGYRVRGCNGAGCGNWSTIGTVQVIHAPAGTPALTVPATSYTGAFTASWTSVATATRYELEERLGAGSWTQIHNAAATSRAVSGKTAGSWGYRVRACNQAGCAAWSSVGTVAVTLPPASPPGLTVPASNTSGSYSATWTTVTHATSYQLQERLGTGGWTTIHNASGTSKAVSGKATGSWGYQVRACNVAGCSAWSATRTVAVLRAPTGVPVLTAPATTTTHNYTVSWTAVTDAARYELEEQVNGAGVWNKVHDAAATSKAFSGKQTGNYAYRVRGCNTSGCAGWSSVRTVVVTLPVPLPVGAPTVHDSGWACDAAWQTSGGATYYELRRNMVAIVYSGPNVSITWPGQQCVSPHDVRACNANGCSAWSPPGYHTGGGGGGVIQSQPVGGGEGDE</sequence>
<dbReference type="PANTHER" id="PTHR24099">
    <property type="entry name" value="E3 UBIQUITIN-PROTEIN LIGASE TRIM36-RELATED"/>
    <property type="match status" value="1"/>
</dbReference>
<dbReference type="Proteomes" id="UP000599009">
    <property type="component" value="Unassembled WGS sequence"/>
</dbReference>
<organism evidence="2 3">
    <name type="scientific">Luteimonas terricola</name>
    <dbReference type="NCBI Taxonomy" id="645597"/>
    <lineage>
        <taxon>Bacteria</taxon>
        <taxon>Pseudomonadati</taxon>
        <taxon>Pseudomonadota</taxon>
        <taxon>Gammaproteobacteria</taxon>
        <taxon>Lysobacterales</taxon>
        <taxon>Lysobacteraceae</taxon>
        <taxon>Luteimonas</taxon>
    </lineage>
</organism>
<evidence type="ECO:0000256" key="1">
    <source>
        <dbReference type="SAM" id="MobiDB-lite"/>
    </source>
</evidence>
<evidence type="ECO:0000313" key="3">
    <source>
        <dbReference type="Proteomes" id="UP000599009"/>
    </source>
</evidence>
<dbReference type="InterPro" id="IPR013783">
    <property type="entry name" value="Ig-like_fold"/>
</dbReference>
<protein>
    <recommendedName>
        <fullName evidence="4">RHS repeat protein</fullName>
    </recommendedName>
</protein>
<dbReference type="PANTHER" id="PTHR24099:SF11">
    <property type="entry name" value="FIBRONECTIN TYPE III DOMAIN-CONTAINING 3BA-RELATED"/>
    <property type="match status" value="1"/>
</dbReference>
<proteinExistence type="predicted"/>
<evidence type="ECO:0008006" key="4">
    <source>
        <dbReference type="Google" id="ProtNLM"/>
    </source>
</evidence>
<evidence type="ECO:0000313" key="2">
    <source>
        <dbReference type="EMBL" id="GGK03217.1"/>
    </source>
</evidence>
<accession>A0ABQ2EB16</accession>
<reference evidence="3" key="1">
    <citation type="journal article" date="2019" name="Int. J. Syst. Evol. Microbiol.">
        <title>The Global Catalogue of Microorganisms (GCM) 10K type strain sequencing project: providing services to taxonomists for standard genome sequencing and annotation.</title>
        <authorList>
            <consortium name="The Broad Institute Genomics Platform"/>
            <consortium name="The Broad Institute Genome Sequencing Center for Infectious Disease"/>
            <person name="Wu L."/>
            <person name="Ma J."/>
        </authorList>
    </citation>
    <scope>NUCLEOTIDE SEQUENCE [LARGE SCALE GENOMIC DNA]</scope>
    <source>
        <strain evidence="3">CGMCC 1.8985</strain>
    </source>
</reference>
<dbReference type="EMBL" id="BMME01000001">
    <property type="protein sequence ID" value="GGK03217.1"/>
    <property type="molecule type" value="Genomic_DNA"/>
</dbReference>
<keyword evidence="3" id="KW-1185">Reference proteome</keyword>
<dbReference type="SUPFAM" id="SSF49265">
    <property type="entry name" value="Fibronectin type III"/>
    <property type="match status" value="3"/>
</dbReference>
<dbReference type="InterPro" id="IPR036116">
    <property type="entry name" value="FN3_sf"/>
</dbReference>
<dbReference type="InterPro" id="IPR050617">
    <property type="entry name" value="E3_ligase_FN3/SPRY"/>
</dbReference>
<comment type="caution">
    <text evidence="2">The sequence shown here is derived from an EMBL/GenBank/DDBJ whole genome shotgun (WGS) entry which is preliminary data.</text>
</comment>
<name>A0ABQ2EB16_9GAMM</name>
<dbReference type="Gene3D" id="2.180.10.10">
    <property type="entry name" value="RHS repeat-associated core"/>
    <property type="match status" value="1"/>
</dbReference>